<feature type="region of interest" description="Disordered" evidence="1">
    <location>
        <begin position="185"/>
        <end position="206"/>
    </location>
</feature>
<reference evidence="3" key="1">
    <citation type="submission" date="2019-08" db="EMBL/GenBank/DDBJ databases">
        <title>Limnoglobus roseus gen. nov., sp. nov., a novel freshwater planctomycete with a giant genome from the family Gemmataceae.</title>
        <authorList>
            <person name="Kulichevskaya I.S."/>
            <person name="Naumoff D.G."/>
            <person name="Miroshnikov K."/>
            <person name="Ivanova A."/>
            <person name="Philippov D.A."/>
            <person name="Hakobyan A."/>
            <person name="Rijpstra I.C."/>
            <person name="Sinninghe Damste J.S."/>
            <person name="Liesack W."/>
            <person name="Dedysh S.N."/>
        </authorList>
    </citation>
    <scope>NUCLEOTIDE SEQUENCE [LARGE SCALE GENOMIC DNA]</scope>
    <source>
        <strain evidence="3">PX52</strain>
    </source>
</reference>
<evidence type="ECO:0000256" key="1">
    <source>
        <dbReference type="SAM" id="MobiDB-lite"/>
    </source>
</evidence>
<dbReference type="Proteomes" id="UP000324974">
    <property type="component" value="Chromosome"/>
</dbReference>
<keyword evidence="3" id="KW-1185">Reference proteome</keyword>
<accession>A0A5C1AIM3</accession>
<protein>
    <submittedName>
        <fullName evidence="2">Uncharacterized protein</fullName>
    </submittedName>
</protein>
<dbReference type="EMBL" id="CP042425">
    <property type="protein sequence ID" value="QEL17856.1"/>
    <property type="molecule type" value="Genomic_DNA"/>
</dbReference>
<evidence type="ECO:0000313" key="2">
    <source>
        <dbReference type="EMBL" id="QEL17856.1"/>
    </source>
</evidence>
<evidence type="ECO:0000313" key="3">
    <source>
        <dbReference type="Proteomes" id="UP000324974"/>
    </source>
</evidence>
<dbReference type="RefSeq" id="WP_149112413.1">
    <property type="nucleotide sequence ID" value="NZ_CP042425.1"/>
</dbReference>
<gene>
    <name evidence="2" type="ORF">PX52LOC_04867</name>
</gene>
<organism evidence="2 3">
    <name type="scientific">Limnoglobus roseus</name>
    <dbReference type="NCBI Taxonomy" id="2598579"/>
    <lineage>
        <taxon>Bacteria</taxon>
        <taxon>Pseudomonadati</taxon>
        <taxon>Planctomycetota</taxon>
        <taxon>Planctomycetia</taxon>
        <taxon>Gemmatales</taxon>
        <taxon>Gemmataceae</taxon>
        <taxon>Limnoglobus</taxon>
    </lineage>
</organism>
<feature type="compositionally biased region" description="Basic and acidic residues" evidence="1">
    <location>
        <begin position="197"/>
        <end position="206"/>
    </location>
</feature>
<sequence length="206" mass="23256">MTTTLKRREVESFTLADLASIESMSRNKTGEVISPRSYLLVMHACLAEKGGVMDQAELEADLIWHFSGVWGPDDLRLHEATRRPRWLNYLDWAKVEGGKGRTRTAEGKLLPRILNRHGRKNGQPFTVLALDIPDLDPATMAWLRAKPMPKAGFKKKCVRCRRNNPLAAKSCERCGSLFPKQASRTHKLLDAPPLQSAKERSRPRTS</sequence>
<name>A0A5C1AIM3_9BACT</name>
<dbReference type="KEGG" id="lrs:PX52LOC_04867"/>
<proteinExistence type="predicted"/>
<dbReference type="AlphaFoldDB" id="A0A5C1AIM3"/>